<evidence type="ECO:0000256" key="2">
    <source>
        <dbReference type="ARBA" id="ARBA00004496"/>
    </source>
</evidence>
<dbReference type="FunFam" id="2.60.40.10:FF:000050">
    <property type="entry name" value="Titin isoform B"/>
    <property type="match status" value="2"/>
</dbReference>
<dbReference type="FunFam" id="2.60.40.10:FF:000135">
    <property type="entry name" value="Titin a"/>
    <property type="match status" value="1"/>
</dbReference>
<comment type="similarity">
    <text evidence="3">Belongs to the protein kinase superfamily. CAMK Ser/Thr protein kinase family.</text>
</comment>
<dbReference type="InterPro" id="IPR036116">
    <property type="entry name" value="FN3_sf"/>
</dbReference>
<evidence type="ECO:0000259" key="10">
    <source>
        <dbReference type="PROSITE" id="PS50835"/>
    </source>
</evidence>
<dbReference type="InterPro" id="IPR007110">
    <property type="entry name" value="Ig-like_dom"/>
</dbReference>
<dbReference type="SMART" id="SM00409">
    <property type="entry name" value="IG"/>
    <property type="match status" value="5"/>
</dbReference>
<sequence length="1100" mass="124170">ATRPTRQGRPPVTSLWALLVEGMATFIAKVGGDPIPSVKWMKGKWRQVTHGGRISIEQKGEVSKLEIREVTKSDSGQYRCVASNKHGEIEASADMHVEGKKESAELEGDLRSIKYVVFRTPSKQKSPQEEKDIDIVELLRNVDPKEYEKYARMYGITDYRGLLQAIEQLKKEKGDEKIIKDWIVKPLRDQHVKPKATATFKCELFKDTPNWKWLKGEDEITPSDKVEIKKEGKELTLTIKNCQPEDVAEYAMEVEGRLYTAKLTLGEIEMDFVVPLKDVSVPEKKQAKFECTITKDVAKVMWYKGADIITPDQKYDIIDDGKKHMLVINCCEFDDEDDYTIEVLGKKSTARLTVEGKSISPIDNQTPSCGHTCRWEKTCSRKVRHTIKMYGINVASFHSWLILFASLSFQCTTNFFSLIFTFLTEGDLYFTAKLQNYTAVEKEEVILMCELSKASGEVKWFKDGNEIYPSKNVLFQSDGKKRMLVIKKAGEYTAMAGESKSTAELIISEAPTDFSVAFKNGLEVIVPQPLTIRVPITGYPIPVAKWTFGEKLMTPEDERVTTTTKSTFVELVVTPSVRPDKGTYSLTLENDVATASGEIEVNVIAAPSAPKDFKVLEVTRQHVHLSWETPEHDGGSPLTGYQVEKREVSRKTWVKVGYMVPELKCQVTGLTEGQWYAYRVRALNRLGASQPCKATDEIQAVDPKGTLKPPTSCFLAWNPPRDDGGSRVTNYIVERRAADSEIWHRLSSTVKQTTYKAVGLVKFKEYIFRVFAENQFGVGVPAEHPSIIARYPFDTPGAPYKLEASDIAKDSVTLTWYEPDEDGGSPITGYWVERYEADHDKWIRCNKLPIKDTNYRVKGLPTRKKYKFRVLAENLAGTGKPSKETEPILIKDPIGTTYINYFGLDTIYILLAGLQNYHCCSHPDPPWAPGKPTVKDVAKTSCFLMWTKPEHDGGAKIDGYVIEMLKSGTMDWIRVAENINLLEYFLKGLMEKQEYSFRVRAVNVAGESEPSEPSDPVLCKERLSKKSIFLFGCVFILLFNSCRDIAKQYQVLYLPYRKEYLACHLEVDSSVHADAGQYKVTLENKLGAASATINVKVIGT</sequence>
<dbReference type="InterPro" id="IPR050964">
    <property type="entry name" value="Striated_Muscle_Regulatory"/>
</dbReference>
<dbReference type="Proteomes" id="UP000261520">
    <property type="component" value="Unplaced"/>
</dbReference>
<dbReference type="Ensembl" id="ENSPMGT00000006923.1">
    <property type="protein sequence ID" value="ENSPMGP00000006506.1"/>
    <property type="gene ID" value="ENSPMGG00000005463.1"/>
</dbReference>
<feature type="domain" description="Fibronectin type-III" evidence="11">
    <location>
        <begin position="704"/>
        <end position="792"/>
    </location>
</feature>
<comment type="subcellular location">
    <subcellularLocation>
        <location evidence="2">Cytoplasm</location>
    </subcellularLocation>
    <subcellularLocation>
        <location evidence="1">Nucleus</location>
    </subcellularLocation>
</comment>
<dbReference type="PRINTS" id="PR00014">
    <property type="entry name" value="FNTYPEIII"/>
</dbReference>
<evidence type="ECO:0000256" key="9">
    <source>
        <dbReference type="SAM" id="SignalP"/>
    </source>
</evidence>
<reference evidence="12" key="2">
    <citation type="submission" date="2025-09" db="UniProtKB">
        <authorList>
            <consortium name="Ensembl"/>
        </authorList>
    </citation>
    <scope>IDENTIFICATION</scope>
</reference>
<dbReference type="FunFam" id="2.60.40.10:FF:000031">
    <property type="entry name" value="Myosin-binding protein C, slow type"/>
    <property type="match status" value="1"/>
</dbReference>
<dbReference type="Pfam" id="PF18362">
    <property type="entry name" value="THB"/>
    <property type="match status" value="1"/>
</dbReference>
<dbReference type="SMART" id="SM00060">
    <property type="entry name" value="FN3"/>
    <property type="match status" value="4"/>
</dbReference>
<dbReference type="Pfam" id="PF00041">
    <property type="entry name" value="fn3"/>
    <property type="match status" value="4"/>
</dbReference>
<dbReference type="Gene3D" id="2.60.40.10">
    <property type="entry name" value="Immunoglobulins"/>
    <property type="match status" value="10"/>
</dbReference>
<dbReference type="InterPro" id="IPR040849">
    <property type="entry name" value="MyBP-C_THB"/>
</dbReference>
<dbReference type="SUPFAM" id="SSF49265">
    <property type="entry name" value="Fibronectin type III"/>
    <property type="match status" value="3"/>
</dbReference>
<dbReference type="InterPro" id="IPR003599">
    <property type="entry name" value="Ig_sub"/>
</dbReference>
<dbReference type="GO" id="GO:0005634">
    <property type="term" value="C:nucleus"/>
    <property type="evidence" value="ECO:0007669"/>
    <property type="project" value="UniProtKB-SubCell"/>
</dbReference>
<dbReference type="FunFam" id="2.60.40.10:FF:001581">
    <property type="entry name" value="titin isoform X1"/>
    <property type="match status" value="1"/>
</dbReference>
<dbReference type="CDD" id="cd00096">
    <property type="entry name" value="Ig"/>
    <property type="match status" value="1"/>
</dbReference>
<feature type="signal peptide" evidence="9">
    <location>
        <begin position="1"/>
        <end position="32"/>
    </location>
</feature>
<dbReference type="STRING" id="409849.ENSPMGP00000006506"/>
<name>A0A3B3ZQ99_9GOBI</name>
<evidence type="ECO:0000256" key="6">
    <source>
        <dbReference type="ARBA" id="ARBA00023157"/>
    </source>
</evidence>
<dbReference type="InterPro" id="IPR003961">
    <property type="entry name" value="FN3_dom"/>
</dbReference>
<organism evidence="12 13">
    <name type="scientific">Periophthalmus magnuspinnatus</name>
    <dbReference type="NCBI Taxonomy" id="409849"/>
    <lineage>
        <taxon>Eukaryota</taxon>
        <taxon>Metazoa</taxon>
        <taxon>Chordata</taxon>
        <taxon>Craniata</taxon>
        <taxon>Vertebrata</taxon>
        <taxon>Euteleostomi</taxon>
        <taxon>Actinopterygii</taxon>
        <taxon>Neopterygii</taxon>
        <taxon>Teleostei</taxon>
        <taxon>Neoteleostei</taxon>
        <taxon>Acanthomorphata</taxon>
        <taxon>Gobiaria</taxon>
        <taxon>Gobiiformes</taxon>
        <taxon>Gobioidei</taxon>
        <taxon>Gobiidae</taxon>
        <taxon>Oxudercinae</taxon>
        <taxon>Periophthalmus</taxon>
    </lineage>
</organism>
<evidence type="ECO:0000256" key="7">
    <source>
        <dbReference type="ARBA" id="ARBA00023242"/>
    </source>
</evidence>
<proteinExistence type="inferred from homology"/>
<feature type="domain" description="Fibronectin type-III" evidence="11">
    <location>
        <begin position="609"/>
        <end position="703"/>
    </location>
</feature>
<dbReference type="PROSITE" id="PS50853">
    <property type="entry name" value="FN3"/>
    <property type="match status" value="4"/>
</dbReference>
<feature type="domain" description="Fibronectin type-III" evidence="11">
    <location>
        <begin position="798"/>
        <end position="893"/>
    </location>
</feature>
<dbReference type="PANTHER" id="PTHR13817:SF151">
    <property type="entry name" value="TITIN"/>
    <property type="match status" value="1"/>
</dbReference>
<keyword evidence="9" id="KW-0732">Signal</keyword>
<keyword evidence="8" id="KW-0393">Immunoglobulin domain</keyword>
<dbReference type="GO" id="GO:0045214">
    <property type="term" value="P:sarcomere organization"/>
    <property type="evidence" value="ECO:0007669"/>
    <property type="project" value="TreeGrafter"/>
</dbReference>
<keyword evidence="6" id="KW-1015">Disulfide bond</keyword>
<dbReference type="GO" id="GO:0031430">
    <property type="term" value="C:M band"/>
    <property type="evidence" value="ECO:0007669"/>
    <property type="project" value="TreeGrafter"/>
</dbReference>
<reference evidence="12" key="1">
    <citation type="submission" date="2025-08" db="UniProtKB">
        <authorList>
            <consortium name="Ensembl"/>
        </authorList>
    </citation>
    <scope>IDENTIFICATION</scope>
</reference>
<feature type="domain" description="Ig-like" evidence="10">
    <location>
        <begin position="10"/>
        <end position="96"/>
    </location>
</feature>
<feature type="domain" description="Fibronectin type-III" evidence="11">
    <location>
        <begin position="928"/>
        <end position="1022"/>
    </location>
</feature>
<keyword evidence="7" id="KW-0539">Nucleus</keyword>
<dbReference type="PANTHER" id="PTHR13817">
    <property type="entry name" value="TITIN"/>
    <property type="match status" value="1"/>
</dbReference>
<dbReference type="FunFam" id="2.60.40.10:FF:000160">
    <property type="entry name" value="Titin a"/>
    <property type="match status" value="2"/>
</dbReference>
<evidence type="ECO:0000256" key="5">
    <source>
        <dbReference type="ARBA" id="ARBA00022737"/>
    </source>
</evidence>
<dbReference type="InterPro" id="IPR036179">
    <property type="entry name" value="Ig-like_dom_sf"/>
</dbReference>
<keyword evidence="4" id="KW-0963">Cytoplasm</keyword>
<protein>
    <submittedName>
        <fullName evidence="12">Uncharacterized protein</fullName>
    </submittedName>
</protein>
<dbReference type="SUPFAM" id="SSF48726">
    <property type="entry name" value="Immunoglobulin"/>
    <property type="match status" value="5"/>
</dbReference>
<keyword evidence="13" id="KW-1185">Reference proteome</keyword>
<dbReference type="PROSITE" id="PS50835">
    <property type="entry name" value="IG_LIKE"/>
    <property type="match status" value="2"/>
</dbReference>
<dbReference type="AlphaFoldDB" id="A0A3B3ZQ99"/>
<evidence type="ECO:0000259" key="11">
    <source>
        <dbReference type="PROSITE" id="PS50853"/>
    </source>
</evidence>
<dbReference type="InterPro" id="IPR013783">
    <property type="entry name" value="Ig-like_fold"/>
</dbReference>
<dbReference type="InterPro" id="IPR003598">
    <property type="entry name" value="Ig_sub2"/>
</dbReference>
<evidence type="ECO:0000256" key="4">
    <source>
        <dbReference type="ARBA" id="ARBA00022490"/>
    </source>
</evidence>
<dbReference type="CDD" id="cd00063">
    <property type="entry name" value="FN3"/>
    <property type="match status" value="4"/>
</dbReference>
<evidence type="ECO:0000256" key="3">
    <source>
        <dbReference type="ARBA" id="ARBA00006692"/>
    </source>
</evidence>
<dbReference type="Pfam" id="PF07679">
    <property type="entry name" value="I-set"/>
    <property type="match status" value="4"/>
</dbReference>
<dbReference type="SMART" id="SM00408">
    <property type="entry name" value="IGc2"/>
    <property type="match status" value="2"/>
</dbReference>
<dbReference type="InterPro" id="IPR013098">
    <property type="entry name" value="Ig_I-set"/>
</dbReference>
<dbReference type="FunFam" id="2.60.40.10:FF:001272">
    <property type="entry name" value="titin isoform X1"/>
    <property type="match status" value="1"/>
</dbReference>
<evidence type="ECO:0000313" key="13">
    <source>
        <dbReference type="Proteomes" id="UP000261520"/>
    </source>
</evidence>
<evidence type="ECO:0000256" key="8">
    <source>
        <dbReference type="ARBA" id="ARBA00023319"/>
    </source>
</evidence>
<keyword evidence="5" id="KW-0677">Repeat</keyword>
<evidence type="ECO:0000313" key="12">
    <source>
        <dbReference type="Ensembl" id="ENSPMGP00000006506.1"/>
    </source>
</evidence>
<feature type="domain" description="Ig-like" evidence="10">
    <location>
        <begin position="441"/>
        <end position="508"/>
    </location>
</feature>
<feature type="chain" id="PRO_5017381614" evidence="9">
    <location>
        <begin position="33"/>
        <end position="1100"/>
    </location>
</feature>
<evidence type="ECO:0000256" key="1">
    <source>
        <dbReference type="ARBA" id="ARBA00004123"/>
    </source>
</evidence>
<accession>A0A3B3ZQ99</accession>